<keyword evidence="6" id="KW-0368">Histidine biosynthesis</keyword>
<evidence type="ECO:0000313" key="9">
    <source>
        <dbReference type="Proteomes" id="UP000184278"/>
    </source>
</evidence>
<dbReference type="Gene3D" id="3.90.1150.10">
    <property type="entry name" value="Aspartate Aminotransferase, domain 1"/>
    <property type="match status" value="1"/>
</dbReference>
<dbReference type="Pfam" id="PF00155">
    <property type="entry name" value="Aminotran_1_2"/>
    <property type="match status" value="1"/>
</dbReference>
<reference evidence="9" key="1">
    <citation type="submission" date="2016-11" db="EMBL/GenBank/DDBJ databases">
        <authorList>
            <person name="Varghese N."/>
            <person name="Submissions S."/>
        </authorList>
    </citation>
    <scope>NUCLEOTIDE SEQUENCE [LARGE SCALE GENOMIC DNA]</scope>
    <source>
        <strain evidence="9">DSM 3071</strain>
    </source>
</reference>
<dbReference type="RefSeq" id="WP_073389776.1">
    <property type="nucleotide sequence ID" value="NZ_FQXK01000039.1"/>
</dbReference>
<dbReference type="PANTHER" id="PTHR43643">
    <property type="entry name" value="HISTIDINOL-PHOSPHATE AMINOTRANSFERASE 2"/>
    <property type="match status" value="1"/>
</dbReference>
<dbReference type="NCBIfam" id="TIGR01141">
    <property type="entry name" value="hisC"/>
    <property type="match status" value="1"/>
</dbReference>
<feature type="modified residue" description="N6-(pyridoxal phosphate)lysine" evidence="6">
    <location>
        <position position="210"/>
    </location>
</feature>
<comment type="subunit">
    <text evidence="2 6">Homodimer.</text>
</comment>
<evidence type="ECO:0000259" key="7">
    <source>
        <dbReference type="Pfam" id="PF00155"/>
    </source>
</evidence>
<comment type="catalytic activity">
    <reaction evidence="6">
        <text>L-histidinol phosphate + 2-oxoglutarate = 3-(imidazol-4-yl)-2-oxopropyl phosphate + L-glutamate</text>
        <dbReference type="Rhea" id="RHEA:23744"/>
        <dbReference type="ChEBI" id="CHEBI:16810"/>
        <dbReference type="ChEBI" id="CHEBI:29985"/>
        <dbReference type="ChEBI" id="CHEBI:57766"/>
        <dbReference type="ChEBI" id="CHEBI:57980"/>
        <dbReference type="EC" id="2.6.1.9"/>
    </reaction>
</comment>
<dbReference type="EC" id="2.6.1.9" evidence="6"/>
<dbReference type="AlphaFoldDB" id="A0A1M6DQZ1"/>
<protein>
    <recommendedName>
        <fullName evidence="6">Histidinol-phosphate aminotransferase</fullName>
        <ecNumber evidence="6">2.6.1.9</ecNumber>
    </recommendedName>
    <alternativeName>
        <fullName evidence="6">Imidazole acetol-phosphate transaminase</fullName>
    </alternativeName>
</protein>
<keyword evidence="5 6" id="KW-0663">Pyridoxal phosphate</keyword>
<evidence type="ECO:0000256" key="3">
    <source>
        <dbReference type="ARBA" id="ARBA00022576"/>
    </source>
</evidence>
<dbReference type="SUPFAM" id="SSF53383">
    <property type="entry name" value="PLP-dependent transferases"/>
    <property type="match status" value="1"/>
</dbReference>
<sequence length="363" mass="41374">MSYFLLDEFENIEPYNPGEQPDDREYLKLNANESSFPPSPKVLEAIDKAHINGMSHYSDPYCWKLRKAIGDHFGVSAEEVFVGNGADEVLSFCLMSFFRPGMKICFPDITYDFYRIYAKAYRLDYEQIPLRDDFTLDIEPYIESDRDVIIANPNNPTGLAIPVSEIERLVASNKNRMVIIDEAYVDFGNESVLPLVKKYSNLVVVYTFSKSRNMPGARIGFAISSKAIIEDMNKIKFAFNPFNLSSLTIEGGCAAVNDEVYFEYCVNSVIKEREEFEKKLSEIGYEVIPTTTNFVFFKAFRTPAGELTAKLKKKGILVRHYDDERVCDYIRMTVGTHDEMERVLVALLEIENSYAGCKLSVTA</sequence>
<evidence type="ECO:0000256" key="4">
    <source>
        <dbReference type="ARBA" id="ARBA00022679"/>
    </source>
</evidence>
<dbReference type="EMBL" id="FQXK01000039">
    <property type="protein sequence ID" value="SHI75593.1"/>
    <property type="molecule type" value="Genomic_DNA"/>
</dbReference>
<dbReference type="InterPro" id="IPR005861">
    <property type="entry name" value="HisP_aminotrans"/>
</dbReference>
<dbReference type="InterPro" id="IPR015424">
    <property type="entry name" value="PyrdxlP-dep_Trfase"/>
</dbReference>
<dbReference type="PANTHER" id="PTHR43643:SF3">
    <property type="entry name" value="HISTIDINOL-PHOSPHATE AMINOTRANSFERASE"/>
    <property type="match status" value="1"/>
</dbReference>
<dbReference type="InterPro" id="IPR050106">
    <property type="entry name" value="HistidinolP_aminotransfase"/>
</dbReference>
<dbReference type="Proteomes" id="UP000184278">
    <property type="component" value="Unassembled WGS sequence"/>
</dbReference>
<dbReference type="GeneID" id="89509760"/>
<proteinExistence type="inferred from homology"/>
<feature type="domain" description="Aminotransferase class I/classII large" evidence="7">
    <location>
        <begin position="25"/>
        <end position="347"/>
    </location>
</feature>
<organism evidence="8 9">
    <name type="scientific">Butyrivibrio fibrisolvens DSM 3071</name>
    <dbReference type="NCBI Taxonomy" id="1121131"/>
    <lineage>
        <taxon>Bacteria</taxon>
        <taxon>Bacillati</taxon>
        <taxon>Bacillota</taxon>
        <taxon>Clostridia</taxon>
        <taxon>Lachnospirales</taxon>
        <taxon>Lachnospiraceae</taxon>
        <taxon>Butyrivibrio</taxon>
    </lineage>
</organism>
<comment type="pathway">
    <text evidence="6">Amino-acid biosynthesis; L-histidine biosynthesis; L-histidine from 5-phospho-alpha-D-ribose 1-diphosphate: step 7/9.</text>
</comment>
<dbReference type="Gene3D" id="3.40.640.10">
    <property type="entry name" value="Type I PLP-dependent aspartate aminotransferase-like (Major domain)"/>
    <property type="match status" value="1"/>
</dbReference>
<evidence type="ECO:0000256" key="6">
    <source>
        <dbReference type="HAMAP-Rule" id="MF_01023"/>
    </source>
</evidence>
<evidence type="ECO:0000256" key="1">
    <source>
        <dbReference type="ARBA" id="ARBA00001933"/>
    </source>
</evidence>
<comment type="similarity">
    <text evidence="6">Belongs to the class-II pyridoxal-phosphate-dependent aminotransferase family. Histidinol-phosphate aminotransferase subfamily.</text>
</comment>
<gene>
    <name evidence="6" type="primary">hisC</name>
    <name evidence="8" type="ORF">SAMN02745229_03574</name>
</gene>
<dbReference type="GO" id="GO:0004400">
    <property type="term" value="F:histidinol-phosphate transaminase activity"/>
    <property type="evidence" value="ECO:0007669"/>
    <property type="project" value="UniProtKB-UniRule"/>
</dbReference>
<dbReference type="STRING" id="1121131.SAMN02745229_03574"/>
<dbReference type="OrthoDB" id="9813612at2"/>
<dbReference type="InterPro" id="IPR015421">
    <property type="entry name" value="PyrdxlP-dep_Trfase_major"/>
</dbReference>
<comment type="cofactor">
    <cofactor evidence="1 6">
        <name>pyridoxal 5'-phosphate</name>
        <dbReference type="ChEBI" id="CHEBI:597326"/>
    </cofactor>
</comment>
<accession>A0A1M6DQZ1</accession>
<dbReference type="InterPro" id="IPR015422">
    <property type="entry name" value="PyrdxlP-dep_Trfase_small"/>
</dbReference>
<evidence type="ECO:0000256" key="5">
    <source>
        <dbReference type="ARBA" id="ARBA00022898"/>
    </source>
</evidence>
<keyword evidence="6" id="KW-0028">Amino-acid biosynthesis</keyword>
<evidence type="ECO:0000313" key="8">
    <source>
        <dbReference type="EMBL" id="SHI75593.1"/>
    </source>
</evidence>
<dbReference type="HAMAP" id="MF_01023">
    <property type="entry name" value="HisC_aminotrans_2"/>
    <property type="match status" value="1"/>
</dbReference>
<dbReference type="GO" id="GO:0030170">
    <property type="term" value="F:pyridoxal phosphate binding"/>
    <property type="evidence" value="ECO:0007669"/>
    <property type="project" value="InterPro"/>
</dbReference>
<dbReference type="UniPathway" id="UPA00031">
    <property type="reaction ID" value="UER00012"/>
</dbReference>
<evidence type="ECO:0000256" key="2">
    <source>
        <dbReference type="ARBA" id="ARBA00011738"/>
    </source>
</evidence>
<keyword evidence="9" id="KW-1185">Reference proteome</keyword>
<name>A0A1M6DQZ1_BUTFI</name>
<dbReference type="GO" id="GO:0000105">
    <property type="term" value="P:L-histidine biosynthetic process"/>
    <property type="evidence" value="ECO:0007669"/>
    <property type="project" value="UniProtKB-UniRule"/>
</dbReference>
<dbReference type="InterPro" id="IPR004839">
    <property type="entry name" value="Aminotransferase_I/II_large"/>
</dbReference>
<keyword evidence="4 6" id="KW-0808">Transferase</keyword>
<keyword evidence="3 6" id="KW-0032">Aminotransferase</keyword>
<dbReference type="CDD" id="cd00609">
    <property type="entry name" value="AAT_like"/>
    <property type="match status" value="1"/>
</dbReference>